<proteinExistence type="predicted"/>
<feature type="signal peptide" evidence="1">
    <location>
        <begin position="1"/>
        <end position="26"/>
    </location>
</feature>
<organism evidence="2 3">
    <name type="scientific">Ditylenchus dipsaci</name>
    <dbReference type="NCBI Taxonomy" id="166011"/>
    <lineage>
        <taxon>Eukaryota</taxon>
        <taxon>Metazoa</taxon>
        <taxon>Ecdysozoa</taxon>
        <taxon>Nematoda</taxon>
        <taxon>Chromadorea</taxon>
        <taxon>Rhabditida</taxon>
        <taxon>Tylenchina</taxon>
        <taxon>Tylenchomorpha</taxon>
        <taxon>Sphaerularioidea</taxon>
        <taxon>Anguinidae</taxon>
        <taxon>Anguininae</taxon>
        <taxon>Ditylenchus</taxon>
    </lineage>
</organism>
<feature type="chain" id="PRO_5036825586" evidence="1">
    <location>
        <begin position="27"/>
        <end position="184"/>
    </location>
</feature>
<evidence type="ECO:0000256" key="1">
    <source>
        <dbReference type="SAM" id="SignalP"/>
    </source>
</evidence>
<evidence type="ECO:0000313" key="3">
    <source>
        <dbReference type="WBParaSite" id="jg24072"/>
    </source>
</evidence>
<evidence type="ECO:0000313" key="2">
    <source>
        <dbReference type="Proteomes" id="UP000887574"/>
    </source>
</evidence>
<keyword evidence="2" id="KW-1185">Reference proteome</keyword>
<keyword evidence="1" id="KW-0732">Signal</keyword>
<dbReference type="AlphaFoldDB" id="A0A915DXR7"/>
<accession>A0A915DXR7</accession>
<protein>
    <submittedName>
        <fullName evidence="3">Uncharacterized protein</fullName>
    </submittedName>
</protein>
<sequence length="184" mass="19831">MKNTLYLRTLWSVVTLIITAPAPAHGTGSENFGTGVTYNTDAMHPFLVDSAAIKGNVLTPCLIPQPGSECVYEGNIVSNDSNNQLSQDSLELATAATNENVSIPNNNALVDTDGATSMQSSSFVAHTLFQTQTNTGNIFDHPSEQREPPPKSKKIIIPFAPEATVPLLDLLPCWLTIIILSYFI</sequence>
<name>A0A915DXR7_9BILA</name>
<dbReference type="Proteomes" id="UP000887574">
    <property type="component" value="Unplaced"/>
</dbReference>
<reference evidence="3" key="1">
    <citation type="submission" date="2022-11" db="UniProtKB">
        <authorList>
            <consortium name="WormBaseParasite"/>
        </authorList>
    </citation>
    <scope>IDENTIFICATION</scope>
</reference>
<dbReference type="WBParaSite" id="jg24072">
    <property type="protein sequence ID" value="jg24072"/>
    <property type="gene ID" value="jg24072"/>
</dbReference>